<accession>A0A660S5Q4</accession>
<dbReference type="PANTHER" id="PTHR43033:SF1">
    <property type="entry name" value="TRNA(ILE)-LYSIDINE SYNTHASE-RELATED"/>
    <property type="match status" value="1"/>
</dbReference>
<feature type="domain" description="Lysidine-tRNA(Ile) synthetase C-terminal" evidence="9">
    <location>
        <begin position="259"/>
        <end position="332"/>
    </location>
</feature>
<evidence type="ECO:0000256" key="4">
    <source>
        <dbReference type="ARBA" id="ARBA00022598"/>
    </source>
</evidence>
<dbReference type="InterPro" id="IPR014729">
    <property type="entry name" value="Rossmann-like_a/b/a_fold"/>
</dbReference>
<evidence type="ECO:0000313" key="11">
    <source>
        <dbReference type="Proteomes" id="UP000282321"/>
    </source>
</evidence>
<dbReference type="NCBIfam" id="TIGR02433">
    <property type="entry name" value="lysidine_TilS_C"/>
    <property type="match status" value="1"/>
</dbReference>
<dbReference type="Pfam" id="PF01171">
    <property type="entry name" value="ATP_bind_3"/>
    <property type="match status" value="1"/>
</dbReference>
<dbReference type="CDD" id="cd01992">
    <property type="entry name" value="TilS_N"/>
    <property type="match status" value="1"/>
</dbReference>
<comment type="subcellular location">
    <subcellularLocation>
        <location evidence="1">Cytoplasm</location>
    </subcellularLocation>
</comment>
<dbReference type="SMART" id="SM00977">
    <property type="entry name" value="TilS_C"/>
    <property type="match status" value="1"/>
</dbReference>
<dbReference type="SUPFAM" id="SSF52402">
    <property type="entry name" value="Adenine nucleotide alpha hydrolases-like"/>
    <property type="match status" value="1"/>
</dbReference>
<dbReference type="GO" id="GO:0005737">
    <property type="term" value="C:cytoplasm"/>
    <property type="evidence" value="ECO:0007669"/>
    <property type="project" value="UniProtKB-SubCell"/>
</dbReference>
<protein>
    <recommendedName>
        <fullName evidence="2">tRNA(Ile)-lysidine synthetase</fullName>
        <ecNumber evidence="2">6.3.4.19</ecNumber>
    </recommendedName>
</protein>
<dbReference type="InterPro" id="IPR012094">
    <property type="entry name" value="tRNA_Ile_lys_synt"/>
</dbReference>
<comment type="catalytic activity">
    <reaction evidence="8">
        <text>cytidine(34) in tRNA(Ile2) + L-lysine + ATP = lysidine(34) in tRNA(Ile2) + AMP + diphosphate + H(+)</text>
        <dbReference type="Rhea" id="RHEA:43744"/>
        <dbReference type="Rhea" id="RHEA-COMP:10625"/>
        <dbReference type="Rhea" id="RHEA-COMP:10670"/>
        <dbReference type="ChEBI" id="CHEBI:15378"/>
        <dbReference type="ChEBI" id="CHEBI:30616"/>
        <dbReference type="ChEBI" id="CHEBI:32551"/>
        <dbReference type="ChEBI" id="CHEBI:33019"/>
        <dbReference type="ChEBI" id="CHEBI:82748"/>
        <dbReference type="ChEBI" id="CHEBI:83665"/>
        <dbReference type="ChEBI" id="CHEBI:456215"/>
        <dbReference type="EC" id="6.3.4.19"/>
    </reaction>
</comment>
<dbReference type="InterPro" id="IPR011063">
    <property type="entry name" value="TilS/TtcA_N"/>
</dbReference>
<dbReference type="EC" id="6.3.4.19" evidence="2"/>
<evidence type="ECO:0000256" key="5">
    <source>
        <dbReference type="ARBA" id="ARBA00022694"/>
    </source>
</evidence>
<evidence type="ECO:0000256" key="1">
    <source>
        <dbReference type="ARBA" id="ARBA00004496"/>
    </source>
</evidence>
<keyword evidence="7" id="KW-0067">ATP-binding</keyword>
<dbReference type="GO" id="GO:0005524">
    <property type="term" value="F:ATP binding"/>
    <property type="evidence" value="ECO:0007669"/>
    <property type="project" value="UniProtKB-KW"/>
</dbReference>
<feature type="non-terminal residue" evidence="10">
    <location>
        <position position="1"/>
    </location>
</feature>
<keyword evidence="5" id="KW-0819">tRNA processing</keyword>
<gene>
    <name evidence="10" type="ORF">DRP44_07165</name>
</gene>
<dbReference type="AlphaFoldDB" id="A0A660S5Q4"/>
<dbReference type="EMBL" id="QNBC01000114">
    <property type="protein sequence ID" value="RKX65041.1"/>
    <property type="molecule type" value="Genomic_DNA"/>
</dbReference>
<evidence type="ECO:0000313" key="10">
    <source>
        <dbReference type="EMBL" id="RKX65041.1"/>
    </source>
</evidence>
<evidence type="ECO:0000256" key="2">
    <source>
        <dbReference type="ARBA" id="ARBA00013267"/>
    </source>
</evidence>
<proteinExistence type="predicted"/>
<evidence type="ECO:0000259" key="9">
    <source>
        <dbReference type="SMART" id="SM00977"/>
    </source>
</evidence>
<reference evidence="10 11" key="1">
    <citation type="submission" date="2018-06" db="EMBL/GenBank/DDBJ databases">
        <title>Extensive metabolic versatility and redundancy in microbially diverse, dynamic hydrothermal sediments.</title>
        <authorList>
            <person name="Dombrowski N."/>
            <person name="Teske A."/>
            <person name="Baker B.J."/>
        </authorList>
    </citation>
    <scope>NUCLEOTIDE SEQUENCE [LARGE SCALE GENOMIC DNA]</scope>
    <source>
        <strain evidence="10">B35_G9</strain>
    </source>
</reference>
<dbReference type="InterPro" id="IPR012796">
    <property type="entry name" value="Lysidine-tRNA-synth_C"/>
</dbReference>
<keyword evidence="6" id="KW-0547">Nucleotide-binding</keyword>
<evidence type="ECO:0000256" key="6">
    <source>
        <dbReference type="ARBA" id="ARBA00022741"/>
    </source>
</evidence>
<keyword evidence="4" id="KW-0436">Ligase</keyword>
<comment type="caution">
    <text evidence="10">The sequence shown here is derived from an EMBL/GenBank/DDBJ whole genome shotgun (WGS) entry which is preliminary data.</text>
</comment>
<dbReference type="PANTHER" id="PTHR43033">
    <property type="entry name" value="TRNA(ILE)-LYSIDINE SYNTHASE-RELATED"/>
    <property type="match status" value="1"/>
</dbReference>
<dbReference type="Proteomes" id="UP000282321">
    <property type="component" value="Unassembled WGS sequence"/>
</dbReference>
<evidence type="ECO:0000256" key="8">
    <source>
        <dbReference type="ARBA" id="ARBA00048539"/>
    </source>
</evidence>
<dbReference type="Gene3D" id="3.40.50.620">
    <property type="entry name" value="HUPs"/>
    <property type="match status" value="1"/>
</dbReference>
<dbReference type="Pfam" id="PF11734">
    <property type="entry name" value="TilS_C"/>
    <property type="match status" value="1"/>
</dbReference>
<dbReference type="GO" id="GO:0008033">
    <property type="term" value="P:tRNA processing"/>
    <property type="evidence" value="ECO:0007669"/>
    <property type="project" value="UniProtKB-KW"/>
</dbReference>
<name>A0A660S5Q4_UNCT6</name>
<sequence>EAEKVRVKLGYNLIVTAHTKTDFFETVIMHLLRGDSVYGLLGIAYKNGNVIRPILAVNREQVTAFLEENGIQWVDDSTNEKPVYTRNYIRNIIAPHFAKIGGNNFDSKIMNSVLVLRDYVKIANEYVNRKVKETVKIKNGKLHLDLMSFFHYNGVERRMIIVKILDLLAVSHSRNMIYAVEGFISNKPSFYNYNNIFNIAKNSEKAIFWKDSDYKYSLNLGEVLETKYFVLKTEYCKKCEPKKSKNCFYFDAKQIPFPVIVRKFKTGDKMIPFGMNTPKKVKDIFNGEKIPVWERDEYPLIVAGDEIIGIMGVKRSSLYLVNKKGDSAVFEYGRINEN</sequence>
<dbReference type="GO" id="GO:0032267">
    <property type="term" value="F:tRNA(Ile)-lysidine synthase activity"/>
    <property type="evidence" value="ECO:0007669"/>
    <property type="project" value="UniProtKB-EC"/>
</dbReference>
<organism evidence="10 11">
    <name type="scientific">candidate division TA06 bacterium</name>
    <dbReference type="NCBI Taxonomy" id="2250710"/>
    <lineage>
        <taxon>Bacteria</taxon>
        <taxon>Bacteria division TA06</taxon>
    </lineage>
</organism>
<dbReference type="InterPro" id="IPR012795">
    <property type="entry name" value="tRNA_Ile_lys_synt_N"/>
</dbReference>
<dbReference type="SUPFAM" id="SSF56037">
    <property type="entry name" value="PheT/TilS domain"/>
    <property type="match status" value="1"/>
</dbReference>
<evidence type="ECO:0000256" key="7">
    <source>
        <dbReference type="ARBA" id="ARBA00022840"/>
    </source>
</evidence>
<evidence type="ECO:0000256" key="3">
    <source>
        <dbReference type="ARBA" id="ARBA00022490"/>
    </source>
</evidence>
<keyword evidence="3" id="KW-0963">Cytoplasm</keyword>